<evidence type="ECO:0000256" key="10">
    <source>
        <dbReference type="SAM" id="Phobius"/>
    </source>
</evidence>
<evidence type="ECO:0000256" key="5">
    <source>
        <dbReference type="ARBA" id="ARBA00022906"/>
    </source>
</evidence>
<dbReference type="NCBIfam" id="TIGR01297">
    <property type="entry name" value="CDF"/>
    <property type="match status" value="2"/>
</dbReference>
<feature type="transmembrane region" description="Helical" evidence="10">
    <location>
        <begin position="331"/>
        <end position="351"/>
    </location>
</feature>
<dbReference type="STRING" id="7574.A0A2R2MQ97"/>
<keyword evidence="13" id="KW-1185">Reference proteome</keyword>
<feature type="transmembrane region" description="Helical" evidence="10">
    <location>
        <begin position="187"/>
        <end position="209"/>
    </location>
</feature>
<sequence length="600" mass="64960">MDAEGGTHVGGNEGKFPSRFVPRSATDEDDSIESPQFENSFKPSFERNNLRSAIRNQEAQSYGSADESSSSDDQLLIPKSERAPSRVQGFESSETELGNVDHCHLPRTDQKNLSTARKQLIVVCVLSGMFMIGEIVGGIYSNSLALLTDATHLASDLASFIISLFALFATTKAPTVRMTFGYHRAEVVGALVSVLLIWVATGVLLYLAVDRVMHNHYEIMGDDMIITAGCGVAFNMIMGLVLHSESFACKFNISFGHGHSHGGGHGHSHGGGHGHSHGGGHSHGDHDGHGQQKKSKKNLVIRAAFIHILGDLIQSVGVLIAAYIIRYKVVGALVSVLLIWVATGVLLYLAVDRVMHNHYEIMGDDMIITAGCGVAFNMIMGLVLHSESFACKFNISGGHGHSHGGGHGHSHGGGHSHGDHDGHGQQKKSKKNLVIRAAFIHILGDLIQSVGVLIAAYIIRYKPEYKIADPICTFIFSILVLFTTITVLRDAYYLIMEAAPKHLDIKKIEEDLEAIPNVKMAHSLHIWSLAMDKPAVTTHLAVGPDADPFSVLKQATRLLRSKHGLVHSTVQVEPYDEVIMQSCGQCLGPTRRQSPSSPSV</sequence>
<protein>
    <submittedName>
        <fullName evidence="14">Zinc transporter 2</fullName>
    </submittedName>
</protein>
<feature type="transmembrane region" description="Helical" evidence="10">
    <location>
        <begin position="465"/>
        <end position="488"/>
    </location>
</feature>
<dbReference type="GeneID" id="106169345"/>
<dbReference type="Pfam" id="PF01545">
    <property type="entry name" value="Cation_efflux"/>
    <property type="match status" value="1"/>
</dbReference>
<keyword evidence="6 10" id="KW-1133">Transmembrane helix</keyword>
<dbReference type="AlphaFoldDB" id="A0A2R2MQ97"/>
<evidence type="ECO:0000259" key="12">
    <source>
        <dbReference type="Pfam" id="PF16916"/>
    </source>
</evidence>
<accession>A0A2R2MQ97</accession>
<keyword evidence="5" id="KW-0864">Zinc transport</keyword>
<dbReference type="Proteomes" id="UP000085678">
    <property type="component" value="Unplaced"/>
</dbReference>
<comment type="subcellular location">
    <subcellularLocation>
        <location evidence="1">Membrane</location>
        <topology evidence="1">Multi-pass membrane protein</topology>
    </subcellularLocation>
</comment>
<feature type="domain" description="Cation efflux protein cytoplasmic" evidence="12">
    <location>
        <begin position="500"/>
        <end position="575"/>
    </location>
</feature>
<dbReference type="PANTHER" id="PTHR11562:SF17">
    <property type="entry name" value="RE54080P-RELATED"/>
    <property type="match status" value="1"/>
</dbReference>
<dbReference type="Gene3D" id="1.20.1510.10">
    <property type="entry name" value="Cation efflux protein transmembrane domain"/>
    <property type="match status" value="2"/>
</dbReference>
<keyword evidence="8 10" id="KW-0472">Membrane</keyword>
<organism evidence="13 14">
    <name type="scientific">Lingula anatina</name>
    <name type="common">Brachiopod</name>
    <name type="synonym">Lingula unguis</name>
    <dbReference type="NCBI Taxonomy" id="7574"/>
    <lineage>
        <taxon>Eukaryota</taxon>
        <taxon>Metazoa</taxon>
        <taxon>Spiralia</taxon>
        <taxon>Lophotrochozoa</taxon>
        <taxon>Brachiopoda</taxon>
        <taxon>Linguliformea</taxon>
        <taxon>Lingulata</taxon>
        <taxon>Lingulida</taxon>
        <taxon>Linguloidea</taxon>
        <taxon>Lingulidae</taxon>
        <taxon>Lingula</taxon>
    </lineage>
</organism>
<dbReference type="InterPro" id="IPR002524">
    <property type="entry name" value="Cation_efflux"/>
</dbReference>
<evidence type="ECO:0000256" key="7">
    <source>
        <dbReference type="ARBA" id="ARBA00023065"/>
    </source>
</evidence>
<dbReference type="RefSeq" id="XP_023932338.1">
    <property type="nucleotide sequence ID" value="XM_024076570.1"/>
</dbReference>
<feature type="region of interest" description="Disordered" evidence="9">
    <location>
        <begin position="402"/>
        <end position="426"/>
    </location>
</feature>
<feature type="region of interest" description="Disordered" evidence="9">
    <location>
        <begin position="1"/>
        <end position="94"/>
    </location>
</feature>
<feature type="region of interest" description="Disordered" evidence="9">
    <location>
        <begin position="262"/>
        <end position="292"/>
    </location>
</feature>
<dbReference type="GO" id="GO:0005385">
    <property type="term" value="F:zinc ion transmembrane transporter activity"/>
    <property type="evidence" value="ECO:0007669"/>
    <property type="project" value="TreeGrafter"/>
</dbReference>
<evidence type="ECO:0000256" key="8">
    <source>
        <dbReference type="ARBA" id="ARBA00023136"/>
    </source>
</evidence>
<keyword evidence="7" id="KW-0406">Ion transport</keyword>
<evidence type="ECO:0000256" key="6">
    <source>
        <dbReference type="ARBA" id="ARBA00022989"/>
    </source>
</evidence>
<dbReference type="GO" id="GO:0005886">
    <property type="term" value="C:plasma membrane"/>
    <property type="evidence" value="ECO:0007669"/>
    <property type="project" value="TreeGrafter"/>
</dbReference>
<feature type="compositionally biased region" description="Polar residues" evidence="9">
    <location>
        <begin position="33"/>
        <end position="43"/>
    </location>
</feature>
<gene>
    <name evidence="14" type="primary">LOC106169345</name>
</gene>
<feature type="transmembrane region" description="Helical" evidence="10">
    <location>
        <begin position="224"/>
        <end position="242"/>
    </location>
</feature>
<feature type="compositionally biased region" description="Low complexity" evidence="9">
    <location>
        <begin position="61"/>
        <end position="73"/>
    </location>
</feature>
<dbReference type="InterPro" id="IPR027470">
    <property type="entry name" value="Cation_efflux_CTD"/>
</dbReference>
<dbReference type="InterPro" id="IPR058533">
    <property type="entry name" value="Cation_efflux_TM"/>
</dbReference>
<feature type="transmembrane region" description="Helical" evidence="10">
    <location>
        <begin position="153"/>
        <end position="175"/>
    </location>
</feature>
<feature type="transmembrane region" description="Helical" evidence="10">
    <location>
        <begin position="433"/>
        <end position="459"/>
    </location>
</feature>
<dbReference type="InterPro" id="IPR036837">
    <property type="entry name" value="Cation_efflux_CTD_sf"/>
</dbReference>
<evidence type="ECO:0000256" key="2">
    <source>
        <dbReference type="ARBA" id="ARBA00008873"/>
    </source>
</evidence>
<proteinExistence type="inferred from homology"/>
<keyword evidence="5" id="KW-0862">Zinc</keyword>
<feature type="compositionally biased region" description="Polar residues" evidence="9">
    <location>
        <begin position="50"/>
        <end position="60"/>
    </location>
</feature>
<dbReference type="SUPFAM" id="SSF160240">
    <property type="entry name" value="Cation efflux protein cytoplasmic domain-like"/>
    <property type="match status" value="1"/>
</dbReference>
<dbReference type="OrthoDB" id="9944568at2759"/>
<keyword evidence="4 10" id="KW-0812">Transmembrane</keyword>
<evidence type="ECO:0000256" key="3">
    <source>
        <dbReference type="ARBA" id="ARBA00022448"/>
    </source>
</evidence>
<comment type="similarity">
    <text evidence="2">Belongs to the cation diffusion facilitator (CDF) transporter (TC 2.A.4) family. SLC30A subfamily.</text>
</comment>
<evidence type="ECO:0000256" key="9">
    <source>
        <dbReference type="SAM" id="MobiDB-lite"/>
    </source>
</evidence>
<feature type="domain" description="Cation efflux protein transmembrane" evidence="11">
    <location>
        <begin position="120"/>
        <end position="327"/>
    </location>
</feature>
<dbReference type="SUPFAM" id="SSF161111">
    <property type="entry name" value="Cation efflux protein transmembrane domain-like"/>
    <property type="match status" value="2"/>
</dbReference>
<dbReference type="InterPro" id="IPR027469">
    <property type="entry name" value="Cation_efflux_TMD_sf"/>
</dbReference>
<evidence type="ECO:0000259" key="11">
    <source>
        <dbReference type="Pfam" id="PF01545"/>
    </source>
</evidence>
<reference evidence="14" key="1">
    <citation type="submission" date="2025-08" db="UniProtKB">
        <authorList>
            <consortium name="RefSeq"/>
        </authorList>
    </citation>
    <scope>IDENTIFICATION</scope>
    <source>
        <tissue evidence="14">Gonads</tissue>
    </source>
</reference>
<evidence type="ECO:0000313" key="13">
    <source>
        <dbReference type="Proteomes" id="UP000085678"/>
    </source>
</evidence>
<dbReference type="InParanoid" id="A0A2R2MQ97"/>
<dbReference type="GO" id="GO:0010043">
    <property type="term" value="P:response to zinc ion"/>
    <property type="evidence" value="ECO:0007669"/>
    <property type="project" value="TreeGrafter"/>
</dbReference>
<keyword evidence="3" id="KW-0813">Transport</keyword>
<name>A0A2R2MQ97_LINAN</name>
<feature type="compositionally biased region" description="Basic residues" evidence="9">
    <location>
        <begin position="402"/>
        <end position="414"/>
    </location>
</feature>
<dbReference type="InterPro" id="IPR050681">
    <property type="entry name" value="CDF/SLC30A"/>
</dbReference>
<feature type="transmembrane region" description="Helical" evidence="10">
    <location>
        <begin position="120"/>
        <end position="141"/>
    </location>
</feature>
<dbReference type="PANTHER" id="PTHR11562">
    <property type="entry name" value="CATION EFFLUX PROTEIN/ ZINC TRANSPORTER"/>
    <property type="match status" value="1"/>
</dbReference>
<feature type="compositionally biased region" description="Basic residues" evidence="9">
    <location>
        <begin position="262"/>
        <end position="280"/>
    </location>
</feature>
<feature type="transmembrane region" description="Helical" evidence="10">
    <location>
        <begin position="299"/>
        <end position="325"/>
    </location>
</feature>
<evidence type="ECO:0000256" key="1">
    <source>
        <dbReference type="ARBA" id="ARBA00004141"/>
    </source>
</evidence>
<dbReference type="Pfam" id="PF16916">
    <property type="entry name" value="ZT_dimer"/>
    <property type="match status" value="1"/>
</dbReference>
<dbReference type="KEGG" id="lak:106169345"/>
<evidence type="ECO:0000313" key="14">
    <source>
        <dbReference type="RefSeq" id="XP_023932338.1"/>
    </source>
</evidence>
<evidence type="ECO:0000256" key="4">
    <source>
        <dbReference type="ARBA" id="ARBA00022692"/>
    </source>
</evidence>